<dbReference type="PIRSF" id="PIRSF007949">
    <property type="entry name" value="VPS16"/>
    <property type="match status" value="1"/>
</dbReference>
<evidence type="ECO:0000256" key="2">
    <source>
        <dbReference type="ARBA" id="ARBA00017947"/>
    </source>
</evidence>
<evidence type="ECO:0000259" key="5">
    <source>
        <dbReference type="Pfam" id="PF04841"/>
    </source>
</evidence>
<feature type="domain" description="Vps16 N-terminal" evidence="5">
    <location>
        <begin position="7"/>
        <end position="421"/>
    </location>
</feature>
<dbReference type="AlphaFoldDB" id="A0A1W4XG90"/>
<keyword evidence="3" id="KW-0653">Protein transport</keyword>
<dbReference type="GeneID" id="108744050"/>
<keyword evidence="6" id="KW-1185">Reference proteome</keyword>
<keyword evidence="3" id="KW-0813">Transport</keyword>
<name>A0A1W4XG90_AGRPL</name>
<dbReference type="GO" id="GO:0003779">
    <property type="term" value="F:actin binding"/>
    <property type="evidence" value="ECO:0007669"/>
    <property type="project" value="TreeGrafter"/>
</dbReference>
<dbReference type="Pfam" id="PF04840">
    <property type="entry name" value="Vps16_C"/>
    <property type="match status" value="1"/>
</dbReference>
<dbReference type="GO" id="GO:0033263">
    <property type="term" value="C:CORVET complex"/>
    <property type="evidence" value="ECO:0007669"/>
    <property type="project" value="UniProtKB-UniRule"/>
</dbReference>
<dbReference type="GO" id="GO:0006886">
    <property type="term" value="P:intracellular protein transport"/>
    <property type="evidence" value="ECO:0007669"/>
    <property type="project" value="InterPro"/>
</dbReference>
<feature type="domain" description="Vps16 C-terminal" evidence="4">
    <location>
        <begin position="518"/>
        <end position="830"/>
    </location>
</feature>
<dbReference type="GO" id="GO:0031902">
    <property type="term" value="C:late endosome membrane"/>
    <property type="evidence" value="ECO:0007669"/>
    <property type="project" value="UniProtKB-SubCell"/>
</dbReference>
<accession>A0A1W4XG90</accession>
<evidence type="ECO:0000313" key="6">
    <source>
        <dbReference type="Proteomes" id="UP000192223"/>
    </source>
</evidence>
<proteinExistence type="inferred from homology"/>
<dbReference type="PANTHER" id="PTHR12811">
    <property type="entry name" value="VACUOLAR PROTEIN SORTING VPS16"/>
    <property type="match status" value="1"/>
</dbReference>
<sequence length="840" mass="96718">MSSAMLTADWFLLGRDLYFRKFEIYSMGWQQDVNMDNVIASVAPCGGMIAIRRDEKKIVKVRRSGKQVIALYSGSGRLITSLKWTRGPIIKMGWSTDEKFICIQEDGQVVLHDFDGAFLNEFSIDQEAQDMKVIDAKIFTNPQNFTGIAIMTSNYKVFLVNNIKEPKKRQLSELPRSNLKPTAWVVISDDRATDVLVAREKELYILKQDEHHTSTMLEPDISHSYSSILEMAVSINIRHVVLFTNAGYLWLGSSDFRTKYSEVDTSIVYTPRQLVWCGTEAVVAFWEQPSTLMVVGRYGEKTSYVYDTSVHLAPEIDGVRVLSTAQHELLQKVPEVVQKIFRINSTDPGSFLLEACKQFQKRSHRADEYICLVKKDLEVAVKQCIEAAGYEFNPDVQKMLIRAAQFGKCFVQNIDSDEYVKMCRLLRVLNAVRDRKIGLPLTYTELWFLGQKALLDRLVSRKQYYLAIQIAKYLKMPDKEGSSRILAHWAKYKVRQPHLDEETAAREIADKFGYTPGISYSDIASTAAECGKKKLAIKLLDYETKASEQVKLLLSLDEVTPALIKAMESGDTDLVYMVIIRLRSNMPLADFKMTIRHFPVAKALYIKYSRQHNTQALNEIYIQEDDFNSQAYLHILEYIDDKKNLTKDASLSAAYEAFKRARNELGMTVCEENLKLLKYQRNLEDKYKNRNGSFLGKSVHETCKKLLEVDPKEAEKMRTNYKIPDKRFWWLKILNFSDSGKWEELENFSKLKKSPIGYAPFVDVCLKWDKQSEALKYLPKVSDEVKVKYYVKAQYLEQAAQIAFEQKDIQALIYVQSRCNPQSQLVEKINQFMTQLGAKK</sequence>
<dbReference type="Proteomes" id="UP000192223">
    <property type="component" value="Unplaced"/>
</dbReference>
<dbReference type="GO" id="GO:0042144">
    <property type="term" value="P:vacuole fusion, non-autophagic"/>
    <property type="evidence" value="ECO:0007669"/>
    <property type="project" value="TreeGrafter"/>
</dbReference>
<dbReference type="KEGG" id="apln:108744050"/>
<dbReference type="InParanoid" id="A0A1W4XG90"/>
<evidence type="ECO:0000313" key="7">
    <source>
        <dbReference type="RefSeq" id="XP_018335151.1"/>
    </source>
</evidence>
<dbReference type="GO" id="GO:0005765">
    <property type="term" value="C:lysosomal membrane"/>
    <property type="evidence" value="ECO:0007669"/>
    <property type="project" value="UniProtKB-SubCell"/>
</dbReference>
<gene>
    <name evidence="7" type="primary">LOC108744050</name>
</gene>
<organism evidence="6 7">
    <name type="scientific">Agrilus planipennis</name>
    <name type="common">Emerald ash borer</name>
    <name type="synonym">Agrilus marcopoli</name>
    <dbReference type="NCBI Taxonomy" id="224129"/>
    <lineage>
        <taxon>Eukaryota</taxon>
        <taxon>Metazoa</taxon>
        <taxon>Ecdysozoa</taxon>
        <taxon>Arthropoda</taxon>
        <taxon>Hexapoda</taxon>
        <taxon>Insecta</taxon>
        <taxon>Pterygota</taxon>
        <taxon>Neoptera</taxon>
        <taxon>Endopterygota</taxon>
        <taxon>Coleoptera</taxon>
        <taxon>Polyphaga</taxon>
        <taxon>Elateriformia</taxon>
        <taxon>Buprestoidea</taxon>
        <taxon>Buprestidae</taxon>
        <taxon>Agrilinae</taxon>
        <taxon>Agrilus</taxon>
    </lineage>
</organism>
<dbReference type="InterPro" id="IPR006925">
    <property type="entry name" value="Vps16_C"/>
</dbReference>
<dbReference type="OrthoDB" id="1792at2759"/>
<evidence type="ECO:0000256" key="3">
    <source>
        <dbReference type="PIRNR" id="PIRNR007949"/>
    </source>
</evidence>
<reference evidence="7" key="1">
    <citation type="submission" date="2025-08" db="UniProtKB">
        <authorList>
            <consortium name="RefSeq"/>
        </authorList>
    </citation>
    <scope>IDENTIFICATION</scope>
    <source>
        <tissue evidence="7">Entire body</tissue>
    </source>
</reference>
<dbReference type="PANTHER" id="PTHR12811:SF0">
    <property type="entry name" value="VACUOLAR PROTEIN SORTING-ASSOCIATED PROTEIN 16 HOMOLOG"/>
    <property type="match status" value="1"/>
</dbReference>
<comment type="similarity">
    <text evidence="1 3">Belongs to the VPS16 family.</text>
</comment>
<dbReference type="Gene3D" id="1.10.150.780">
    <property type="entry name" value="Vps16, C-terminal region"/>
    <property type="match status" value="1"/>
</dbReference>
<dbReference type="InterPro" id="IPR016534">
    <property type="entry name" value="VPS16"/>
</dbReference>
<comment type="subcellular location">
    <subcellularLocation>
        <location evidence="3">Late endosome membrane</location>
        <topology evidence="3">Peripheral membrane protein</topology>
        <orientation evidence="3">Cytoplasmic side</orientation>
    </subcellularLocation>
    <subcellularLocation>
        <location evidence="3">Lysosome membrane</location>
        <topology evidence="3">Peripheral membrane protein</topology>
        <orientation evidence="3">Cytoplasmic side</orientation>
    </subcellularLocation>
    <text evidence="3">Cytoplasmic, peripheral membrane protein associated with late endosomes/lysosomes.</text>
</comment>
<keyword evidence="3" id="KW-0458">Lysosome</keyword>
<dbReference type="InterPro" id="IPR006926">
    <property type="entry name" value="Vps16_N"/>
</dbReference>
<keyword evidence="3" id="KW-0472">Membrane</keyword>
<dbReference type="STRING" id="224129.A0A1W4XG90"/>
<evidence type="ECO:0000256" key="1">
    <source>
        <dbReference type="ARBA" id="ARBA00009250"/>
    </source>
</evidence>
<evidence type="ECO:0000259" key="4">
    <source>
        <dbReference type="Pfam" id="PF04840"/>
    </source>
</evidence>
<keyword evidence="3" id="KW-0967">Endosome</keyword>
<dbReference type="RefSeq" id="XP_018335151.1">
    <property type="nucleotide sequence ID" value="XM_018479649.2"/>
</dbReference>
<dbReference type="Pfam" id="PF04841">
    <property type="entry name" value="Vps16_N"/>
    <property type="match status" value="1"/>
</dbReference>
<dbReference type="GO" id="GO:0016197">
    <property type="term" value="P:endosomal transport"/>
    <property type="evidence" value="ECO:0007669"/>
    <property type="project" value="TreeGrafter"/>
</dbReference>
<dbReference type="FunCoup" id="A0A1W4XG90">
    <property type="interactions" value="2713"/>
</dbReference>
<dbReference type="InterPro" id="IPR038132">
    <property type="entry name" value="Vps16_C_sf"/>
</dbReference>
<dbReference type="GO" id="GO:0030897">
    <property type="term" value="C:HOPS complex"/>
    <property type="evidence" value="ECO:0007669"/>
    <property type="project" value="UniProtKB-UniRule"/>
</dbReference>
<dbReference type="CTD" id="41107"/>
<comment type="function">
    <text evidence="3">Plays a role in vesicle-mediated protein trafficking to lysosomal compartments including the endocytic membrane transport and autophagic pathways. Believed to act as a core component of the putative HOPS and CORVET endosomal tethering complexes.</text>
</comment>
<protein>
    <recommendedName>
        <fullName evidence="2 3">Vacuolar protein sorting-associated protein 16 homolog</fullName>
    </recommendedName>
</protein>